<name>A0A4U1CVQ3_9SPHI</name>
<dbReference type="EMBL" id="SWBR01000001">
    <property type="protein sequence ID" value="TKC12776.1"/>
    <property type="molecule type" value="Genomic_DNA"/>
</dbReference>
<dbReference type="OrthoDB" id="631295at2"/>
<reference evidence="2 3" key="1">
    <citation type="submission" date="2019-04" db="EMBL/GenBank/DDBJ databases">
        <title>Pedobacter sp. RP-3-22 sp. nov., isolated from Arctic soil.</title>
        <authorList>
            <person name="Dahal R.H."/>
            <person name="Kim D.-U."/>
        </authorList>
    </citation>
    <scope>NUCLEOTIDE SEQUENCE [LARGE SCALE GENOMIC DNA]</scope>
    <source>
        <strain evidence="2 3">RP-3-22</strain>
    </source>
</reference>
<proteinExistence type="predicted"/>
<evidence type="ECO:0000313" key="3">
    <source>
        <dbReference type="Proteomes" id="UP000309488"/>
    </source>
</evidence>
<dbReference type="Proteomes" id="UP000309488">
    <property type="component" value="Unassembled WGS sequence"/>
</dbReference>
<dbReference type="Pfam" id="PF14292">
    <property type="entry name" value="SusE"/>
    <property type="match status" value="1"/>
</dbReference>
<feature type="domain" description="SusE outer membrane protein" evidence="1">
    <location>
        <begin position="45"/>
        <end position="153"/>
    </location>
</feature>
<keyword evidence="3" id="KW-1185">Reference proteome</keyword>
<dbReference type="InterPro" id="IPR025970">
    <property type="entry name" value="SusE"/>
</dbReference>
<gene>
    <name evidence="2" type="ORF">FA048_03920</name>
</gene>
<protein>
    <recommendedName>
        <fullName evidence="1">SusE outer membrane protein domain-containing protein</fullName>
    </recommendedName>
</protein>
<comment type="caution">
    <text evidence="2">The sequence shown here is derived from an EMBL/GenBank/DDBJ whole genome shotgun (WGS) entry which is preliminary data.</text>
</comment>
<evidence type="ECO:0000313" key="2">
    <source>
        <dbReference type="EMBL" id="TKC12776.1"/>
    </source>
</evidence>
<accession>A0A4U1CVQ3</accession>
<dbReference type="AlphaFoldDB" id="A0A4U1CVQ3"/>
<organism evidence="2 3">
    <name type="scientific">Pedobacter polaris</name>
    <dbReference type="NCBI Taxonomy" id="2571273"/>
    <lineage>
        <taxon>Bacteria</taxon>
        <taxon>Pseudomonadati</taxon>
        <taxon>Bacteroidota</taxon>
        <taxon>Sphingobacteriia</taxon>
        <taxon>Sphingobacteriales</taxon>
        <taxon>Sphingobacteriaceae</taxon>
        <taxon>Pedobacter</taxon>
    </lineage>
</organism>
<evidence type="ECO:0000259" key="1">
    <source>
        <dbReference type="Pfam" id="PF14292"/>
    </source>
</evidence>
<sequence>MSSESLKLMIASSPLKINYIPMKITIKYLFALSICCLILMQACKKDETNLVETTITDPVAKAPNNNTAVIINPSSNAVVTFEWDQSKTGNYTAPFYKVVFAKENGDFTKPIYTVVSTRLGYDNKVAISHREMNKVAYAAGIKQLETGKVKWRIEASNGVVASTSASATMELTRPTGIAENPTTLFITGTATEGGADLKKALPLKRLSDGVFEVYTSLNAGNYKLIDNTTTTTLTAVIDAGVVKEAAEITSPTTTKKVYRINIDFNTGVATFTEIQSVGIWVSGFNAIKYTLDYDAEGVWKLNNAAIAWKPETWGRDERYKFRVTEKDAVGNVTVKNWGGSVKDNVKPTSTTALTYYLLKPVDNTQYDFTFKFALEATADVEFRMSALADYTHKITYK</sequence>